<dbReference type="EMBL" id="CP006811">
    <property type="protein sequence ID" value="AHA98163.1"/>
    <property type="molecule type" value="Genomic_DNA"/>
</dbReference>
<protein>
    <submittedName>
        <fullName evidence="1">Uncharacterized protein</fullName>
    </submittedName>
</protein>
<reference evidence="1 2" key="1">
    <citation type="journal article" date="2014" name="Genome Announc.">
        <title>Complete Genome Sequences of Lactobacillus johnsonii Strain N6.2 and Lactobacillus reuteri Strain TD1.</title>
        <authorList>
            <person name="Leonard M.T."/>
            <person name="Valladares R.B."/>
            <person name="Ardissone A."/>
            <person name="Gonzalez C.F."/>
            <person name="Lorca G.L."/>
            <person name="Triplett E.W."/>
        </authorList>
    </citation>
    <scope>NUCLEOTIDE SEQUENCE [LARGE SCALE GENOMIC DNA]</scope>
    <source>
        <strain evidence="1 2">N6.2</strain>
    </source>
</reference>
<name>A0A7D9N8S3_LACJH</name>
<sequence>MSQLLVIAGLIGILYGVVELKAQPIPVENDTVHKGR</sequence>
<dbReference type="Proteomes" id="UP000018522">
    <property type="component" value="Chromosome"/>
</dbReference>
<proteinExistence type="predicted"/>
<gene>
    <name evidence="1" type="ORF">T285_05200</name>
</gene>
<dbReference type="AlphaFoldDB" id="A0A7D9N8S3"/>
<evidence type="ECO:0000313" key="2">
    <source>
        <dbReference type="Proteomes" id="UP000018522"/>
    </source>
</evidence>
<accession>A0A7D9N8S3</accession>
<organism evidence="1 2">
    <name type="scientific">Lactobacillus johnsonii N6.2</name>
    <dbReference type="NCBI Taxonomy" id="1408186"/>
    <lineage>
        <taxon>Bacteria</taxon>
        <taxon>Bacillati</taxon>
        <taxon>Bacillota</taxon>
        <taxon>Bacilli</taxon>
        <taxon>Lactobacillales</taxon>
        <taxon>Lactobacillaceae</taxon>
        <taxon>Lactobacillus</taxon>
    </lineage>
</organism>
<evidence type="ECO:0000313" key="1">
    <source>
        <dbReference type="EMBL" id="AHA98163.1"/>
    </source>
</evidence>
<dbReference type="KEGG" id="ljn:T285_05200"/>